<protein>
    <submittedName>
        <fullName evidence="1">Uncharacterized protein</fullName>
    </submittedName>
</protein>
<evidence type="ECO:0000313" key="1">
    <source>
        <dbReference type="EMBL" id="OGI46153.1"/>
    </source>
</evidence>
<name>A0A1F6TLZ3_9BACT</name>
<sequence>MEYKQEIKNCQNCKKDFTIEPEDFNFYEKIKVPPPTFCPKCRLLRRMANTNERVLYKRKCDLTGESILSMFPEDALFPVYKSEAWYSDDWDSYKYGIDYDFSKPFFKQFGELLKKVPRMALVKQGFSRDSEYTHRVHDMKDSYMVFRMSGSENSLYCYVGRNIVNCVDCISVWDCELCYECIDCNNCYKVRFSQESHDCRDSFFLYACRNCSDCVGCINLINQSYCIFNKKYEKEEYKQKLKELKLNSISGIKNFEKQFLEFKNGFPFRSIHSLKSNNISGNWIVNCQNVKDSFGCISVKDGKYLFWIFNAEDCMDYFQWGKGAELIYESENVGINVSRIKFSSQCWMGAHDLSYCDSCPGASDCFGCIGLKKGEYSILNKKYTKEEYEALLPKIIKHMEDMPYIDEKGVVYKYGENFPIELSPFAYNETAALDFFSFSKTEVEKLGYRWKEKEKKNYEITVKGGDLPETIGEVNDEILNEIIECAEKDKIYSVGAYKITQNELSFYRRMDLPLPRVCFDVRHTRRLAKRPLPVLHNRTCKKCSIEVETIYTEAFAPIVYCEKCYQQEVY</sequence>
<dbReference type="EMBL" id="MFTD01000028">
    <property type="protein sequence ID" value="OGI46153.1"/>
    <property type="molecule type" value="Genomic_DNA"/>
</dbReference>
<organism evidence="1 2">
    <name type="scientific">Candidatus Nomurabacteria bacterium GWB1_40_6</name>
    <dbReference type="NCBI Taxonomy" id="1801727"/>
    <lineage>
        <taxon>Bacteria</taxon>
        <taxon>Candidatus Nomuraibacteriota</taxon>
    </lineage>
</organism>
<reference evidence="1 2" key="1">
    <citation type="journal article" date="2016" name="Nat. Commun.">
        <title>Thousands of microbial genomes shed light on interconnected biogeochemical processes in an aquifer system.</title>
        <authorList>
            <person name="Anantharaman K."/>
            <person name="Brown C.T."/>
            <person name="Hug L.A."/>
            <person name="Sharon I."/>
            <person name="Castelle C.J."/>
            <person name="Probst A.J."/>
            <person name="Thomas B.C."/>
            <person name="Singh A."/>
            <person name="Wilkins M.J."/>
            <person name="Karaoz U."/>
            <person name="Brodie E.L."/>
            <person name="Williams K.H."/>
            <person name="Hubbard S.S."/>
            <person name="Banfield J.F."/>
        </authorList>
    </citation>
    <scope>NUCLEOTIDE SEQUENCE [LARGE SCALE GENOMIC DNA]</scope>
</reference>
<gene>
    <name evidence="1" type="ORF">A2121_02520</name>
</gene>
<evidence type="ECO:0000313" key="2">
    <source>
        <dbReference type="Proteomes" id="UP000176484"/>
    </source>
</evidence>
<proteinExistence type="predicted"/>
<dbReference type="AlphaFoldDB" id="A0A1F6TLZ3"/>
<comment type="caution">
    <text evidence="1">The sequence shown here is derived from an EMBL/GenBank/DDBJ whole genome shotgun (WGS) entry which is preliminary data.</text>
</comment>
<dbReference type="Proteomes" id="UP000176484">
    <property type="component" value="Unassembled WGS sequence"/>
</dbReference>
<accession>A0A1F6TLZ3</accession>